<dbReference type="AlphaFoldDB" id="A0A7W0HK61"/>
<evidence type="ECO:0000313" key="5">
    <source>
        <dbReference type="EMBL" id="MBA2880833.1"/>
    </source>
</evidence>
<keyword evidence="6" id="KW-1185">Reference proteome</keyword>
<dbReference type="RefSeq" id="WP_181550486.1">
    <property type="nucleotide sequence ID" value="NZ_JACDUS010000002.1"/>
</dbReference>
<dbReference type="PROSITE" id="PS01031">
    <property type="entry name" value="SHSP"/>
    <property type="match status" value="1"/>
</dbReference>
<feature type="region of interest" description="Disordered" evidence="3">
    <location>
        <begin position="1"/>
        <end position="31"/>
    </location>
</feature>
<evidence type="ECO:0000259" key="4">
    <source>
        <dbReference type="PROSITE" id="PS01031"/>
    </source>
</evidence>
<gene>
    <name evidence="5" type="ORF">HNR65_001151</name>
</gene>
<dbReference type="Pfam" id="PF00011">
    <property type="entry name" value="HSP20"/>
    <property type="match status" value="1"/>
</dbReference>
<dbReference type="PANTHER" id="PTHR11527">
    <property type="entry name" value="HEAT-SHOCK PROTEIN 20 FAMILY MEMBER"/>
    <property type="match status" value="1"/>
</dbReference>
<protein>
    <submittedName>
        <fullName evidence="5">HSP20 family molecular chaperone IbpA</fullName>
    </submittedName>
</protein>
<evidence type="ECO:0000256" key="2">
    <source>
        <dbReference type="RuleBase" id="RU003616"/>
    </source>
</evidence>
<dbReference type="CDD" id="cd06464">
    <property type="entry name" value="ACD_sHsps-like"/>
    <property type="match status" value="1"/>
</dbReference>
<name>A0A7W0HK61_9BACT</name>
<proteinExistence type="inferred from homology"/>
<reference evidence="5 6" key="1">
    <citation type="submission" date="2020-07" db="EMBL/GenBank/DDBJ databases">
        <title>Genomic Encyclopedia of Type Strains, Phase IV (KMG-IV): sequencing the most valuable type-strain genomes for metagenomic binning, comparative biology and taxonomic classification.</title>
        <authorList>
            <person name="Goeker M."/>
        </authorList>
    </citation>
    <scope>NUCLEOTIDE SEQUENCE [LARGE SCALE GENOMIC DNA]</scope>
    <source>
        <strain evidence="5 6">DSM 17721</strain>
    </source>
</reference>
<dbReference type="Gene3D" id="2.60.40.790">
    <property type="match status" value="1"/>
</dbReference>
<dbReference type="Proteomes" id="UP000525298">
    <property type="component" value="Unassembled WGS sequence"/>
</dbReference>
<dbReference type="InterPro" id="IPR008978">
    <property type="entry name" value="HSP20-like_chaperone"/>
</dbReference>
<evidence type="ECO:0000256" key="1">
    <source>
        <dbReference type="PROSITE-ProRule" id="PRU00285"/>
    </source>
</evidence>
<accession>A0A7W0HK61</accession>
<dbReference type="EMBL" id="JACDUS010000002">
    <property type="protein sequence ID" value="MBA2880833.1"/>
    <property type="molecule type" value="Genomic_DNA"/>
</dbReference>
<comment type="similarity">
    <text evidence="1 2">Belongs to the small heat shock protein (HSP20) family.</text>
</comment>
<organism evidence="5 6">
    <name type="scientific">Desulfosalsimonas propionicica</name>
    <dbReference type="NCBI Taxonomy" id="332175"/>
    <lineage>
        <taxon>Bacteria</taxon>
        <taxon>Pseudomonadati</taxon>
        <taxon>Thermodesulfobacteriota</taxon>
        <taxon>Desulfobacteria</taxon>
        <taxon>Desulfobacterales</taxon>
        <taxon>Desulfosalsimonadaceae</taxon>
        <taxon>Desulfosalsimonas</taxon>
    </lineage>
</organism>
<sequence>MTNEAQSRDMQVKGKQEAAGAEQTRPGPVFIPSVDIFENENGITLMADMPGVATDDINIDVRENTLTLTGEIKPFENADETDILVEYETGQYYRQFTLPELVDQEKIDAQLKDGVLTLVLPKAEAAKPRKIEIKNN</sequence>
<dbReference type="SUPFAM" id="SSF49764">
    <property type="entry name" value="HSP20-like chaperones"/>
    <property type="match status" value="1"/>
</dbReference>
<dbReference type="InterPro" id="IPR031107">
    <property type="entry name" value="Small_HSP"/>
</dbReference>
<evidence type="ECO:0000313" key="6">
    <source>
        <dbReference type="Proteomes" id="UP000525298"/>
    </source>
</evidence>
<feature type="compositionally biased region" description="Basic and acidic residues" evidence="3">
    <location>
        <begin position="1"/>
        <end position="16"/>
    </location>
</feature>
<dbReference type="InterPro" id="IPR002068">
    <property type="entry name" value="A-crystallin/Hsp20_dom"/>
</dbReference>
<comment type="caution">
    <text evidence="5">The sequence shown here is derived from an EMBL/GenBank/DDBJ whole genome shotgun (WGS) entry which is preliminary data.</text>
</comment>
<feature type="domain" description="SHSP" evidence="4">
    <location>
        <begin position="25"/>
        <end position="136"/>
    </location>
</feature>
<evidence type="ECO:0000256" key="3">
    <source>
        <dbReference type="SAM" id="MobiDB-lite"/>
    </source>
</evidence>